<evidence type="ECO:0000313" key="1">
    <source>
        <dbReference type="EMBL" id="ERI10805.1"/>
    </source>
</evidence>
<protein>
    <submittedName>
        <fullName evidence="1">Uncharacterized protein</fullName>
    </submittedName>
</protein>
<dbReference type="RefSeq" id="WP_021624254.1">
    <property type="nucleotide sequence ID" value="NZ_KE952897.1"/>
</dbReference>
<dbReference type="AlphaFoldDB" id="U1X774"/>
<reference evidence="1 2" key="1">
    <citation type="submission" date="2013-08" db="EMBL/GenBank/DDBJ databases">
        <authorList>
            <person name="Weinstock G."/>
            <person name="Sodergren E."/>
            <person name="Wylie T."/>
            <person name="Fulton L."/>
            <person name="Fulton R."/>
            <person name="Fronick C."/>
            <person name="O'Laughlin M."/>
            <person name="Godfrey J."/>
            <person name="Miner T."/>
            <person name="Herter B."/>
            <person name="Appelbaum E."/>
            <person name="Cordes M."/>
            <person name="Lek S."/>
            <person name="Wollam A."/>
            <person name="Pepin K.H."/>
            <person name="Palsikar V.B."/>
            <person name="Mitreva M."/>
            <person name="Wilson R.K."/>
        </authorList>
    </citation>
    <scope>NUCLEOTIDE SEQUENCE [LARGE SCALE GENOMIC DNA]</scope>
    <source>
        <strain evidence="1 2">ATCC 12856</strain>
    </source>
</reference>
<dbReference type="HOGENOM" id="CLU_2520398_0_0_9"/>
<dbReference type="PATRIC" id="fig|649747.3.peg.962"/>
<dbReference type="STRING" id="649747.HMPREF0083_01061"/>
<sequence>MEMVNSGTLYFSGRPVMDVLDDFLKPREAEVYTPPKPTRKVPVVVVVDTKKIQLQILQRIAERTRKRRIKRKVTNRISQMEQWS</sequence>
<dbReference type="Proteomes" id="UP000016511">
    <property type="component" value="Unassembled WGS sequence"/>
</dbReference>
<keyword evidence="2" id="KW-1185">Reference proteome</keyword>
<accession>U1X774</accession>
<dbReference type="EMBL" id="AWSJ01000066">
    <property type="protein sequence ID" value="ERI10805.1"/>
    <property type="molecule type" value="Genomic_DNA"/>
</dbReference>
<organism evidence="1 2">
    <name type="scientific">Aneurinibacillus aneurinilyticus ATCC 12856</name>
    <dbReference type="NCBI Taxonomy" id="649747"/>
    <lineage>
        <taxon>Bacteria</taxon>
        <taxon>Bacillati</taxon>
        <taxon>Bacillota</taxon>
        <taxon>Bacilli</taxon>
        <taxon>Bacillales</taxon>
        <taxon>Paenibacillaceae</taxon>
        <taxon>Aneurinibacillus group</taxon>
        <taxon>Aneurinibacillus</taxon>
    </lineage>
</organism>
<dbReference type="GeneID" id="92841304"/>
<proteinExistence type="predicted"/>
<name>U1X774_ANEAE</name>
<evidence type="ECO:0000313" key="2">
    <source>
        <dbReference type="Proteomes" id="UP000016511"/>
    </source>
</evidence>
<comment type="caution">
    <text evidence="1">The sequence shown here is derived from an EMBL/GenBank/DDBJ whole genome shotgun (WGS) entry which is preliminary data.</text>
</comment>
<gene>
    <name evidence="1" type="ORF">HMPREF0083_01061</name>
</gene>